<dbReference type="AlphaFoldDB" id="A0A6P0CD54"/>
<accession>A0A6P0CD54</accession>
<keyword evidence="2" id="KW-1185">Reference proteome</keyword>
<reference evidence="1 2" key="1">
    <citation type="submission" date="2020-01" db="EMBL/GenBank/DDBJ databases">
        <title>Sulfitobacter sediminilitoris sp. nov., isolated from a tidal flat.</title>
        <authorList>
            <person name="Park S."/>
            <person name="Yoon J.-H."/>
        </authorList>
    </citation>
    <scope>NUCLEOTIDE SEQUENCE [LARGE SCALE GENOMIC DNA]</scope>
    <source>
        <strain evidence="1 2">JBTF-M27</strain>
    </source>
</reference>
<protein>
    <recommendedName>
        <fullName evidence="3">Transposase</fullName>
    </recommendedName>
</protein>
<name>A0A6P0CD54_9RHOB</name>
<evidence type="ECO:0000313" key="1">
    <source>
        <dbReference type="EMBL" id="NEK24171.1"/>
    </source>
</evidence>
<gene>
    <name evidence="1" type="ORF">GV827_17430</name>
</gene>
<dbReference type="EMBL" id="JAABNT010000012">
    <property type="protein sequence ID" value="NEK24171.1"/>
    <property type="molecule type" value="Genomic_DNA"/>
</dbReference>
<dbReference type="Proteomes" id="UP000468591">
    <property type="component" value="Unassembled WGS sequence"/>
</dbReference>
<proteinExistence type="predicted"/>
<evidence type="ECO:0008006" key="3">
    <source>
        <dbReference type="Google" id="ProtNLM"/>
    </source>
</evidence>
<organism evidence="1 2">
    <name type="scientific">Sulfitobacter sediminilitoris</name>
    <dbReference type="NCBI Taxonomy" id="2698830"/>
    <lineage>
        <taxon>Bacteria</taxon>
        <taxon>Pseudomonadati</taxon>
        <taxon>Pseudomonadota</taxon>
        <taxon>Alphaproteobacteria</taxon>
        <taxon>Rhodobacterales</taxon>
        <taxon>Roseobacteraceae</taxon>
        <taxon>Sulfitobacter</taxon>
    </lineage>
</organism>
<sequence>MKFMRKLLKMQGYIPDEVVTGKLGSYSAALRELGLSHLHVTGRR</sequence>
<evidence type="ECO:0000313" key="2">
    <source>
        <dbReference type="Proteomes" id="UP000468591"/>
    </source>
</evidence>
<comment type="caution">
    <text evidence="1">The sequence shown here is derived from an EMBL/GenBank/DDBJ whole genome shotgun (WGS) entry which is preliminary data.</text>
</comment>